<dbReference type="AlphaFoldDB" id="A0A9W6HQU3"/>
<gene>
    <name evidence="2" type="ORF">GCM10017596_04070</name>
</gene>
<dbReference type="RefSeq" id="WP_204938392.1">
    <property type="nucleotide sequence ID" value="NZ_BAAAUM010000001.1"/>
</dbReference>
<proteinExistence type="predicted"/>
<feature type="region of interest" description="Disordered" evidence="1">
    <location>
        <begin position="1"/>
        <end position="33"/>
    </location>
</feature>
<reference evidence="2" key="2">
    <citation type="submission" date="2023-01" db="EMBL/GenBank/DDBJ databases">
        <authorList>
            <person name="Sun Q."/>
            <person name="Evtushenko L."/>
        </authorList>
    </citation>
    <scope>NUCLEOTIDE SEQUENCE</scope>
    <source>
        <strain evidence="2">VKM Ac-1958</strain>
    </source>
</reference>
<evidence type="ECO:0000256" key="1">
    <source>
        <dbReference type="SAM" id="MobiDB-lite"/>
    </source>
</evidence>
<sequence>MRRRDARLGALHRRSLWPAQRPQHPPQAARGPSDDLTAVLADESDPLDIAIALRHVEHDDPVNEVWMHVHDDSLVDSW</sequence>
<evidence type="ECO:0000313" key="3">
    <source>
        <dbReference type="Proteomes" id="UP001142325"/>
    </source>
</evidence>
<comment type="caution">
    <text evidence="2">The sequence shown here is derived from an EMBL/GenBank/DDBJ whole genome shotgun (WGS) entry which is preliminary data.</text>
</comment>
<organism evidence="2 3">
    <name type="scientific">Microbacterium keratanolyticum</name>
    <dbReference type="NCBI Taxonomy" id="67574"/>
    <lineage>
        <taxon>Bacteria</taxon>
        <taxon>Bacillati</taxon>
        <taxon>Actinomycetota</taxon>
        <taxon>Actinomycetes</taxon>
        <taxon>Micrococcales</taxon>
        <taxon>Microbacteriaceae</taxon>
        <taxon>Microbacterium</taxon>
    </lineage>
</organism>
<feature type="compositionally biased region" description="Basic residues" evidence="1">
    <location>
        <begin position="1"/>
        <end position="15"/>
    </location>
</feature>
<keyword evidence="3" id="KW-1185">Reference proteome</keyword>
<name>A0A9W6HQU3_9MICO</name>
<dbReference type="EMBL" id="BSET01000001">
    <property type="protein sequence ID" value="GLK00692.1"/>
    <property type="molecule type" value="Genomic_DNA"/>
</dbReference>
<protein>
    <submittedName>
        <fullName evidence="2">Uncharacterized protein</fullName>
    </submittedName>
</protein>
<evidence type="ECO:0000313" key="2">
    <source>
        <dbReference type="EMBL" id="GLK00692.1"/>
    </source>
</evidence>
<reference evidence="2" key="1">
    <citation type="journal article" date="2014" name="Int. J. Syst. Evol. Microbiol.">
        <title>Complete genome sequence of Corynebacterium casei LMG S-19264T (=DSM 44701T), isolated from a smear-ripened cheese.</title>
        <authorList>
            <consortium name="US DOE Joint Genome Institute (JGI-PGF)"/>
            <person name="Walter F."/>
            <person name="Albersmeier A."/>
            <person name="Kalinowski J."/>
            <person name="Ruckert C."/>
        </authorList>
    </citation>
    <scope>NUCLEOTIDE SEQUENCE</scope>
    <source>
        <strain evidence="2">VKM Ac-1958</strain>
    </source>
</reference>
<dbReference type="Proteomes" id="UP001142325">
    <property type="component" value="Unassembled WGS sequence"/>
</dbReference>
<accession>A0A9W6HQU3</accession>
<feature type="compositionally biased region" description="Low complexity" evidence="1">
    <location>
        <begin position="18"/>
        <end position="31"/>
    </location>
</feature>